<dbReference type="GO" id="GO:0005681">
    <property type="term" value="C:spliceosomal complex"/>
    <property type="evidence" value="ECO:0007669"/>
    <property type="project" value="UniProtKB-KW"/>
</dbReference>
<evidence type="ECO:0000256" key="13">
    <source>
        <dbReference type="SAM" id="MobiDB-lite"/>
    </source>
</evidence>
<keyword evidence="6 12" id="KW-0862">Zinc</keyword>
<dbReference type="SUPFAM" id="SSF57756">
    <property type="entry name" value="Retrovirus zinc finger-like domains"/>
    <property type="match status" value="1"/>
</dbReference>
<dbReference type="Gene3D" id="3.30.1370.10">
    <property type="entry name" value="K Homology domain, type 1"/>
    <property type="match status" value="1"/>
</dbReference>
<dbReference type="GeneID" id="24917645"/>
<evidence type="ECO:0000256" key="2">
    <source>
        <dbReference type="ARBA" id="ARBA00010382"/>
    </source>
</evidence>
<evidence type="ECO:0000256" key="7">
    <source>
        <dbReference type="ARBA" id="ARBA00022884"/>
    </source>
</evidence>
<dbReference type="PROSITE" id="PS50084">
    <property type="entry name" value="KH_TYPE_1"/>
    <property type="match status" value="1"/>
</dbReference>
<dbReference type="PANTHER" id="PTHR11208">
    <property type="entry name" value="RNA-BINDING PROTEIN RELATED"/>
    <property type="match status" value="1"/>
</dbReference>
<dbReference type="InterPro" id="IPR055256">
    <property type="entry name" value="KH_1_KHDC4/BBP-like"/>
</dbReference>
<dbReference type="EMBL" id="FN668638">
    <property type="protein sequence ID" value="CBK19926.2"/>
    <property type="molecule type" value="Genomic_DNA"/>
</dbReference>
<dbReference type="GO" id="GO:0000398">
    <property type="term" value="P:mRNA splicing, via spliceosome"/>
    <property type="evidence" value="ECO:0007669"/>
    <property type="project" value="UniProtKB-UniRule"/>
</dbReference>
<dbReference type="RefSeq" id="XP_012893974.1">
    <property type="nucleotide sequence ID" value="XM_013038520.1"/>
</dbReference>
<dbReference type="Gene3D" id="6.10.140.1790">
    <property type="match status" value="1"/>
</dbReference>
<dbReference type="GO" id="GO:0008270">
    <property type="term" value="F:zinc ion binding"/>
    <property type="evidence" value="ECO:0007669"/>
    <property type="project" value="UniProtKB-UniRule"/>
</dbReference>
<dbReference type="InterPro" id="IPR004087">
    <property type="entry name" value="KH_dom"/>
</dbReference>
<keyword evidence="3 12" id="KW-0507">mRNA processing</keyword>
<evidence type="ECO:0000256" key="6">
    <source>
        <dbReference type="ARBA" id="ARBA00022833"/>
    </source>
</evidence>
<keyword evidence="8 12" id="KW-0508">mRNA splicing</keyword>
<comment type="similarity">
    <text evidence="2 12">Belongs to the BBP/SF1 family.</text>
</comment>
<proteinExistence type="inferred from homology"/>
<dbReference type="Pfam" id="PF16275">
    <property type="entry name" value="SF1-HH"/>
    <property type="match status" value="1"/>
</dbReference>
<dbReference type="SUPFAM" id="SSF54791">
    <property type="entry name" value="Eukaryotic type KH-domain (KH-domain type I)"/>
    <property type="match status" value="1"/>
</dbReference>
<keyword evidence="16" id="KW-1185">Reference proteome</keyword>
<dbReference type="SMART" id="SM00322">
    <property type="entry name" value="KH"/>
    <property type="match status" value="1"/>
</dbReference>
<evidence type="ECO:0000256" key="3">
    <source>
        <dbReference type="ARBA" id="ARBA00022664"/>
    </source>
</evidence>
<dbReference type="OrthoDB" id="6777263at2759"/>
<dbReference type="AlphaFoldDB" id="D8LVT7"/>
<dbReference type="InterPro" id="IPR032570">
    <property type="entry name" value="SF1-HH"/>
</dbReference>
<gene>
    <name evidence="15" type="ORF">GSBLH_T00000333001</name>
</gene>
<keyword evidence="7 11" id="KW-0694">RNA-binding</keyword>
<comment type="function">
    <text evidence="12">Necessary for the splicing of pre-mRNA. Has a role in the recognition of the branch site (5'-UACUAAC-3'), the pyrimidine tract and the 3'-splice site at the 3'-end of introns.</text>
</comment>
<evidence type="ECO:0000256" key="1">
    <source>
        <dbReference type="ARBA" id="ARBA00004123"/>
    </source>
</evidence>
<name>D8LVT7_BLAHO</name>
<dbReference type="InterPro" id="IPR045071">
    <property type="entry name" value="BBP-like"/>
</dbReference>
<dbReference type="InterPro" id="IPR036875">
    <property type="entry name" value="Znf_CCHC_sf"/>
</dbReference>
<dbReference type="InParanoid" id="D8LVT7"/>
<evidence type="ECO:0000256" key="8">
    <source>
        <dbReference type="ARBA" id="ARBA00023187"/>
    </source>
</evidence>
<protein>
    <recommendedName>
        <fullName evidence="12">Branchpoint-bridging protein</fullName>
    </recommendedName>
</protein>
<evidence type="ECO:0000313" key="15">
    <source>
        <dbReference type="EMBL" id="CBK19926.2"/>
    </source>
</evidence>
<dbReference type="PROSITE" id="PS50158">
    <property type="entry name" value="ZF_CCHC"/>
    <property type="match status" value="1"/>
</dbReference>
<evidence type="ECO:0000256" key="12">
    <source>
        <dbReference type="RuleBase" id="RU367126"/>
    </source>
</evidence>
<dbReference type="Proteomes" id="UP000008312">
    <property type="component" value="Unassembled WGS sequence"/>
</dbReference>
<evidence type="ECO:0000256" key="9">
    <source>
        <dbReference type="ARBA" id="ARBA00023242"/>
    </source>
</evidence>
<accession>D8LVT7</accession>
<feature type="region of interest" description="Disordered" evidence="13">
    <location>
        <begin position="150"/>
        <end position="175"/>
    </location>
</feature>
<organism evidence="15">
    <name type="scientific">Blastocystis hominis</name>
    <dbReference type="NCBI Taxonomy" id="12968"/>
    <lineage>
        <taxon>Eukaryota</taxon>
        <taxon>Sar</taxon>
        <taxon>Stramenopiles</taxon>
        <taxon>Bigyra</taxon>
        <taxon>Opalozoa</taxon>
        <taxon>Opalinata</taxon>
        <taxon>Blastocystidae</taxon>
        <taxon>Blastocystis</taxon>
    </lineage>
</organism>
<dbReference type="GO" id="GO:0048024">
    <property type="term" value="P:regulation of mRNA splicing, via spliceosome"/>
    <property type="evidence" value="ECO:0007669"/>
    <property type="project" value="TreeGrafter"/>
</dbReference>
<dbReference type="Pfam" id="PF22675">
    <property type="entry name" value="KH-I_KHDC4-BBP"/>
    <property type="match status" value="1"/>
</dbReference>
<dbReference type="GO" id="GO:0045131">
    <property type="term" value="F:pre-mRNA branch point binding"/>
    <property type="evidence" value="ECO:0007669"/>
    <property type="project" value="UniProtKB-UniRule"/>
</dbReference>
<dbReference type="GO" id="GO:0003729">
    <property type="term" value="F:mRNA binding"/>
    <property type="evidence" value="ECO:0007669"/>
    <property type="project" value="TreeGrafter"/>
</dbReference>
<dbReference type="InterPro" id="IPR036612">
    <property type="entry name" value="KH_dom_type_1_sf"/>
</dbReference>
<keyword evidence="9 12" id="KW-0539">Nucleus</keyword>
<evidence type="ECO:0000259" key="14">
    <source>
        <dbReference type="PROSITE" id="PS50158"/>
    </source>
</evidence>
<reference evidence="15" key="1">
    <citation type="submission" date="2010-02" db="EMBL/GenBank/DDBJ databases">
        <title>Sequencing and annotation of the Blastocystis hominis genome.</title>
        <authorList>
            <person name="Wincker P."/>
        </authorList>
    </citation>
    <scope>NUCLEOTIDE SEQUENCE</scope>
    <source>
        <strain evidence="15">Singapore isolate B</strain>
    </source>
</reference>
<sequence>MDPTEESDTEKRESKSEDVLEKETYLKSRHKDVKKWYNDNPELQNKYGEFPLFWQELEDWEPWKEVDMEYSKFLASKPKSEGSITKISRWADASSKLSRSHWDFHRPYIPPGLSIAVASGVISLEQVQEIQLRVRIKKLSDRIDQADIEAELISQDPNRSPSPPPVYDSTGNRTNTRAMRLRQKLDKERSELVDEILALNPTLRSKHHCKYQRKIYVPQDKYPDYNFVGLIIGPRGNSHRQLESETHTKIIIRGKGASREGKESIDGIGRDEPLHVIITGENEEDVKAAEQRIRELIVVKDDRENAYKQAQMRELAIINGQLARSVFCSYCGEEGHNQYDCPERQSGETWKRGT</sequence>
<comment type="subcellular location">
    <subcellularLocation>
        <location evidence="1 12">Nucleus</location>
    </subcellularLocation>
</comment>
<feature type="region of interest" description="Disordered" evidence="13">
    <location>
        <begin position="1"/>
        <end position="21"/>
    </location>
</feature>
<keyword evidence="5 10" id="KW-0863">Zinc-finger</keyword>
<feature type="compositionally biased region" description="Basic and acidic residues" evidence="13">
    <location>
        <begin position="9"/>
        <end position="21"/>
    </location>
</feature>
<feature type="domain" description="CCHC-type" evidence="14">
    <location>
        <begin position="328"/>
        <end position="343"/>
    </location>
</feature>
<dbReference type="InterPro" id="IPR001878">
    <property type="entry name" value="Znf_CCHC"/>
</dbReference>
<dbReference type="PANTHER" id="PTHR11208:SF45">
    <property type="entry name" value="SPLICING FACTOR 1"/>
    <property type="match status" value="1"/>
</dbReference>
<evidence type="ECO:0000256" key="5">
    <source>
        <dbReference type="ARBA" id="ARBA00022771"/>
    </source>
</evidence>
<evidence type="ECO:0000313" key="16">
    <source>
        <dbReference type="Proteomes" id="UP000008312"/>
    </source>
</evidence>
<evidence type="ECO:0000256" key="4">
    <source>
        <dbReference type="ARBA" id="ARBA00022723"/>
    </source>
</evidence>
<keyword evidence="12" id="KW-0747">Spliceosome</keyword>
<dbReference type="InterPro" id="IPR047086">
    <property type="entry name" value="SF1-HH_sf"/>
</dbReference>
<keyword evidence="4 12" id="KW-0479">Metal-binding</keyword>
<evidence type="ECO:0000256" key="10">
    <source>
        <dbReference type="PROSITE-ProRule" id="PRU00047"/>
    </source>
</evidence>
<evidence type="ECO:0000256" key="11">
    <source>
        <dbReference type="PROSITE-ProRule" id="PRU00117"/>
    </source>
</evidence>